<feature type="domain" description="MacB-like periplasmic core" evidence="9">
    <location>
        <begin position="21"/>
        <end position="236"/>
    </location>
</feature>
<evidence type="ECO:0000259" key="8">
    <source>
        <dbReference type="Pfam" id="PF02687"/>
    </source>
</evidence>
<proteinExistence type="inferred from homology"/>
<feature type="transmembrane region" description="Helical" evidence="7">
    <location>
        <begin position="21"/>
        <end position="45"/>
    </location>
</feature>
<keyword evidence="4 7" id="KW-1133">Transmembrane helix</keyword>
<reference evidence="10 11" key="1">
    <citation type="submission" date="2024-03" db="EMBL/GenBank/DDBJ databases">
        <title>Ignisphaera cupida sp. nov., a hyperthermophilic hydrolytic archaeon from a hot spring of Kamchatka, and proposal of Ignisphaeraceae fam. nov.</title>
        <authorList>
            <person name="Podosokorskaya O.A."/>
            <person name="Elcheninov A.G."/>
            <person name="Maltseva A.I."/>
            <person name="Zayulina K.S."/>
            <person name="Novikov A."/>
            <person name="Merkel A.Y."/>
        </authorList>
    </citation>
    <scope>NUCLEOTIDE SEQUENCE [LARGE SCALE GENOMIC DNA]</scope>
    <source>
        <strain evidence="10 11">38H-sp</strain>
    </source>
</reference>
<dbReference type="Pfam" id="PF02687">
    <property type="entry name" value="FtsX"/>
    <property type="match status" value="1"/>
</dbReference>
<feature type="transmembrane region" description="Helical" evidence="7">
    <location>
        <begin position="274"/>
        <end position="305"/>
    </location>
</feature>
<dbReference type="InterPro" id="IPR050250">
    <property type="entry name" value="Macrolide_Exporter_MacB"/>
</dbReference>
<evidence type="ECO:0000256" key="1">
    <source>
        <dbReference type="ARBA" id="ARBA00004651"/>
    </source>
</evidence>
<feature type="transmembrane region" description="Helical" evidence="7">
    <location>
        <begin position="361"/>
        <end position="387"/>
    </location>
</feature>
<dbReference type="PANTHER" id="PTHR30572">
    <property type="entry name" value="MEMBRANE COMPONENT OF TRANSPORTER-RELATED"/>
    <property type="match status" value="1"/>
</dbReference>
<dbReference type="InterPro" id="IPR025857">
    <property type="entry name" value="MacB_PCD"/>
</dbReference>
<evidence type="ECO:0000259" key="9">
    <source>
        <dbReference type="Pfam" id="PF12704"/>
    </source>
</evidence>
<keyword evidence="3 7" id="KW-0812">Transmembrane</keyword>
<protein>
    <submittedName>
        <fullName evidence="10">ABC transporter permease</fullName>
    </submittedName>
</protein>
<evidence type="ECO:0000256" key="7">
    <source>
        <dbReference type="SAM" id="Phobius"/>
    </source>
</evidence>
<dbReference type="InterPro" id="IPR003838">
    <property type="entry name" value="ABC3_permease_C"/>
</dbReference>
<sequence length="405" mass="44903">MDIKQAVSQAFDVIRENKARSFFTILGINIGVAALIAISVIGIAFKTSINNEVGKYGSTLVWVQVNWRAYAKGEARALLDEKDLYFFNNMKGIKSGEPVLFAYLSVQAKGKRKETDIVGVGEEHFRLFDIAIENGRSFSREELEKKARMCVIGPDLARFLFGRTNVTGETLQIGAQLYTVAGVTETRNSQTEFLSDGTGNMSVFIPYTILEKLSTGTSSRKYRIYLMDFDTVEDAKKASVHIKDYLIKRYGLLRDKERFRVEQLSSYVEMIDRILSIISLIVTVIAAVSILVGGLGIMNIMLVAVTERTREIGIRRAIGAKKKDILIQFLIEAVVLCLIGGGSGLFLGLLIAWIVCAILSWSFFISSLIVFSAITGASALGIIFGLYPSYMAARLMPVEALRYEV</sequence>
<keyword evidence="5 7" id="KW-0472">Membrane</keyword>
<evidence type="ECO:0000256" key="2">
    <source>
        <dbReference type="ARBA" id="ARBA00022475"/>
    </source>
</evidence>
<name>A0ABU9UEA9_9SPIR</name>
<dbReference type="EMBL" id="JBCHKQ010000003">
    <property type="protein sequence ID" value="MEM5948295.1"/>
    <property type="molecule type" value="Genomic_DNA"/>
</dbReference>
<dbReference type="Proteomes" id="UP001466331">
    <property type="component" value="Unassembled WGS sequence"/>
</dbReference>
<comment type="caution">
    <text evidence="10">The sequence shown here is derived from an EMBL/GenBank/DDBJ whole genome shotgun (WGS) entry which is preliminary data.</text>
</comment>
<evidence type="ECO:0000256" key="6">
    <source>
        <dbReference type="ARBA" id="ARBA00038076"/>
    </source>
</evidence>
<evidence type="ECO:0000256" key="3">
    <source>
        <dbReference type="ARBA" id="ARBA00022692"/>
    </source>
</evidence>
<dbReference type="RefSeq" id="WP_420069748.1">
    <property type="nucleotide sequence ID" value="NZ_JBCHKQ010000003.1"/>
</dbReference>
<evidence type="ECO:0000256" key="5">
    <source>
        <dbReference type="ARBA" id="ARBA00023136"/>
    </source>
</evidence>
<accession>A0ABU9UEA9</accession>
<comment type="subcellular location">
    <subcellularLocation>
        <location evidence="1">Cell membrane</location>
        <topology evidence="1">Multi-pass membrane protein</topology>
    </subcellularLocation>
</comment>
<comment type="similarity">
    <text evidence="6">Belongs to the ABC-4 integral membrane protein family.</text>
</comment>
<gene>
    <name evidence="10" type="ORF">WKV44_07040</name>
</gene>
<keyword evidence="2" id="KW-1003">Cell membrane</keyword>
<dbReference type="Pfam" id="PF12704">
    <property type="entry name" value="MacB_PCD"/>
    <property type="match status" value="1"/>
</dbReference>
<evidence type="ECO:0000256" key="4">
    <source>
        <dbReference type="ARBA" id="ARBA00022989"/>
    </source>
</evidence>
<evidence type="ECO:0000313" key="10">
    <source>
        <dbReference type="EMBL" id="MEM5948295.1"/>
    </source>
</evidence>
<organism evidence="10 11">
    <name type="scientific">Rarispira pelagica</name>
    <dbReference type="NCBI Taxonomy" id="3141764"/>
    <lineage>
        <taxon>Bacteria</taxon>
        <taxon>Pseudomonadati</taxon>
        <taxon>Spirochaetota</taxon>
        <taxon>Spirochaetia</taxon>
        <taxon>Winmispirales</taxon>
        <taxon>Winmispiraceae</taxon>
        <taxon>Rarispira</taxon>
    </lineage>
</organism>
<feature type="domain" description="ABC3 transporter permease C-terminal" evidence="8">
    <location>
        <begin position="284"/>
        <end position="395"/>
    </location>
</feature>
<keyword evidence="11" id="KW-1185">Reference proteome</keyword>
<feature type="transmembrane region" description="Helical" evidence="7">
    <location>
        <begin position="326"/>
        <end position="355"/>
    </location>
</feature>
<dbReference type="PANTHER" id="PTHR30572:SF4">
    <property type="entry name" value="ABC TRANSPORTER PERMEASE YTRF"/>
    <property type="match status" value="1"/>
</dbReference>
<evidence type="ECO:0000313" key="11">
    <source>
        <dbReference type="Proteomes" id="UP001466331"/>
    </source>
</evidence>